<dbReference type="AlphaFoldDB" id="A0AAP0MT68"/>
<evidence type="ECO:0000256" key="1">
    <source>
        <dbReference type="SAM" id="MobiDB-lite"/>
    </source>
</evidence>
<dbReference type="PANTHER" id="PTHR21477">
    <property type="entry name" value="ZGC:172139"/>
    <property type="match status" value="1"/>
</dbReference>
<feature type="region of interest" description="Disordered" evidence="1">
    <location>
        <begin position="282"/>
        <end position="301"/>
    </location>
</feature>
<protein>
    <recommendedName>
        <fullName evidence="4">Protein PHLOEM PROTEIN 2-LIKE A10</fullName>
    </recommendedName>
</protein>
<feature type="region of interest" description="Disordered" evidence="1">
    <location>
        <begin position="509"/>
        <end position="530"/>
    </location>
</feature>
<feature type="compositionally biased region" description="Polar residues" evidence="1">
    <location>
        <begin position="282"/>
        <end position="292"/>
    </location>
</feature>
<name>A0AAP0MT68_9ROSI</name>
<feature type="compositionally biased region" description="Basic residues" evidence="1">
    <location>
        <begin position="516"/>
        <end position="530"/>
    </location>
</feature>
<keyword evidence="3" id="KW-1185">Reference proteome</keyword>
<gene>
    <name evidence="2" type="ORF">WN944_007821</name>
</gene>
<dbReference type="Proteomes" id="UP001428341">
    <property type="component" value="Unassembled WGS sequence"/>
</dbReference>
<evidence type="ECO:0000313" key="2">
    <source>
        <dbReference type="EMBL" id="KAK9215815.1"/>
    </source>
</evidence>
<sequence>MELQLVKNALNFSRRRKKWLILLALLGVSGYGAYKVYNLPSVAKKRARLINLLTALGNVVELVSDSSEMMSVVCKDLKDFLQSDSDQIPNSLKQISKIARSEEFSQSLIRLSEAVTVGILRGYKINSINENDTGIGSVSSSFSDRVMDRVFSTAGTGFVSVVVGSFARNLVLGFYSTGDAVGGLGMSDQANVVRCGEGSSDVPKWVNVVCADKCKELIADCIQKFVSTAIAVYLDKTMDINVYEELFTGLTNPKHQNNVRDILVSVCNGAMETLVKTSHQVLTSSTSNSTHPSVEHTDGGYETKDHCFEREEVLKPLNGGSSYDGIQSSGWVRQVSSTLAVPSNRKFVLDVTGRVTFETIRSIVEFLFWKIADVLKRSSHVVREEVVDRGLEVIRYVGAKSSVIITICLALYLHVLSAATSSSGTCGGLFSYRSSSEDPKIRGSSGHGHGGSPGAGCVAMWFVNGVASAFFASLERCSCIRIATAEDDVDQENDVPLIHNDGNVIVRPHDIDGGTSRRRATAKGKGKNKG</sequence>
<organism evidence="2 3">
    <name type="scientific">Citrus x changshan-huyou</name>
    <dbReference type="NCBI Taxonomy" id="2935761"/>
    <lineage>
        <taxon>Eukaryota</taxon>
        <taxon>Viridiplantae</taxon>
        <taxon>Streptophyta</taxon>
        <taxon>Embryophyta</taxon>
        <taxon>Tracheophyta</taxon>
        <taxon>Spermatophyta</taxon>
        <taxon>Magnoliopsida</taxon>
        <taxon>eudicotyledons</taxon>
        <taxon>Gunneridae</taxon>
        <taxon>Pentapetalae</taxon>
        <taxon>rosids</taxon>
        <taxon>malvids</taxon>
        <taxon>Sapindales</taxon>
        <taxon>Rutaceae</taxon>
        <taxon>Aurantioideae</taxon>
        <taxon>Citrus</taxon>
    </lineage>
</organism>
<comment type="caution">
    <text evidence="2">The sequence shown here is derived from an EMBL/GenBank/DDBJ whole genome shotgun (WGS) entry which is preliminary data.</text>
</comment>
<dbReference type="InterPro" id="IPR019141">
    <property type="entry name" value="DUF2045"/>
</dbReference>
<reference evidence="2 3" key="1">
    <citation type="submission" date="2024-05" db="EMBL/GenBank/DDBJ databases">
        <title>Haplotype-resolved chromosome-level genome assembly of Huyou (Citrus changshanensis).</title>
        <authorList>
            <person name="Miao C."/>
            <person name="Chen W."/>
            <person name="Wu Y."/>
            <person name="Wang L."/>
            <person name="Zhao S."/>
            <person name="Grierson D."/>
            <person name="Xu C."/>
            <person name="Chen K."/>
        </authorList>
    </citation>
    <scope>NUCLEOTIDE SEQUENCE [LARGE SCALE GENOMIC DNA]</scope>
    <source>
        <strain evidence="2">01-14</strain>
        <tissue evidence="2">Leaf</tissue>
    </source>
</reference>
<dbReference type="EMBL" id="JBCGBO010000003">
    <property type="protein sequence ID" value="KAK9215815.1"/>
    <property type="molecule type" value="Genomic_DNA"/>
</dbReference>
<evidence type="ECO:0000313" key="3">
    <source>
        <dbReference type="Proteomes" id="UP001428341"/>
    </source>
</evidence>
<evidence type="ECO:0008006" key="4">
    <source>
        <dbReference type="Google" id="ProtNLM"/>
    </source>
</evidence>
<proteinExistence type="predicted"/>
<accession>A0AAP0MT68</accession>
<dbReference type="PANTHER" id="PTHR21477:SF12">
    <property type="entry name" value="PROTEIN PHLOEM PROTEIN 2-LIKE A10"/>
    <property type="match status" value="1"/>
</dbReference>